<dbReference type="STRING" id="1246637.MTBBW1_2170018"/>
<accession>A0A1W1HCN4</accession>
<feature type="transmembrane region" description="Helical" evidence="2">
    <location>
        <begin position="131"/>
        <end position="148"/>
    </location>
</feature>
<feature type="transmembrane region" description="Helical" evidence="2">
    <location>
        <begin position="90"/>
        <end position="110"/>
    </location>
</feature>
<evidence type="ECO:0000313" key="3">
    <source>
        <dbReference type="EMBL" id="SLM30247.1"/>
    </source>
</evidence>
<dbReference type="EMBL" id="FWEV01000132">
    <property type="protein sequence ID" value="SLM30247.1"/>
    <property type="molecule type" value="Genomic_DNA"/>
</dbReference>
<dbReference type="RefSeq" id="WP_245809533.1">
    <property type="nucleotide sequence ID" value="NZ_LT828559.1"/>
</dbReference>
<feature type="compositionally biased region" description="Basic and acidic residues" evidence="1">
    <location>
        <begin position="211"/>
        <end position="224"/>
    </location>
</feature>
<dbReference type="AlphaFoldDB" id="A0A1W1HCN4"/>
<name>A0A1W1HCN4_9BACT</name>
<keyword evidence="2" id="KW-1133">Transmembrane helix</keyword>
<dbReference type="PANTHER" id="PTHR38139:SF1">
    <property type="entry name" value="NUCLEOSIDE TRANSPORTER_FEOB GTPASE GATE DOMAIN-CONTAINING PROTEIN"/>
    <property type="match status" value="1"/>
</dbReference>
<proteinExistence type="predicted"/>
<evidence type="ECO:0008006" key="5">
    <source>
        <dbReference type="Google" id="ProtNLM"/>
    </source>
</evidence>
<sequence>MREKKPQYIILLISFVISLAIVGISIAYGDCMSQDMLLNRLLLPIFRLLCFITLGLVVGQIIESTGWTERLSVFARPLFSFSNLGNQCSAAFTAAFVSGVISNAMLLNFYQEQKISKMQLFLTNYMNQLPAFFLHLPTTFFIIIPLTGTAGVLYFTLTFAATLLRVICVLLFGHFYKPDFSDDAKKDPSEDTGEKQNDNNGKILKGNRVAHRGEDKSSGKENAVKKRKHC</sequence>
<feature type="compositionally biased region" description="Basic and acidic residues" evidence="1">
    <location>
        <begin position="182"/>
        <end position="197"/>
    </location>
</feature>
<keyword evidence="4" id="KW-1185">Reference proteome</keyword>
<evidence type="ECO:0000256" key="1">
    <source>
        <dbReference type="SAM" id="MobiDB-lite"/>
    </source>
</evidence>
<keyword evidence="2" id="KW-0812">Transmembrane</keyword>
<gene>
    <name evidence="3" type="ORF">MTBBW1_2170018</name>
</gene>
<evidence type="ECO:0000256" key="2">
    <source>
        <dbReference type="SAM" id="Phobius"/>
    </source>
</evidence>
<reference evidence="3 4" key="1">
    <citation type="submission" date="2017-03" db="EMBL/GenBank/DDBJ databases">
        <authorList>
            <person name="Afonso C.L."/>
            <person name="Miller P.J."/>
            <person name="Scott M.A."/>
            <person name="Spackman E."/>
            <person name="Goraichik I."/>
            <person name="Dimitrov K.M."/>
            <person name="Suarez D.L."/>
            <person name="Swayne D.E."/>
        </authorList>
    </citation>
    <scope>NUCLEOTIDE SEQUENCE [LARGE SCALE GENOMIC DNA]</scope>
    <source>
        <strain evidence="3">PRJEB14757</strain>
    </source>
</reference>
<organism evidence="3 4">
    <name type="scientific">Desulfamplus magnetovallimortis</name>
    <dbReference type="NCBI Taxonomy" id="1246637"/>
    <lineage>
        <taxon>Bacteria</taxon>
        <taxon>Pseudomonadati</taxon>
        <taxon>Thermodesulfobacteriota</taxon>
        <taxon>Desulfobacteria</taxon>
        <taxon>Desulfobacterales</taxon>
        <taxon>Desulfobacteraceae</taxon>
        <taxon>Desulfamplus</taxon>
    </lineage>
</organism>
<dbReference type="Proteomes" id="UP000191931">
    <property type="component" value="Unassembled WGS sequence"/>
</dbReference>
<feature type="transmembrane region" description="Helical" evidence="2">
    <location>
        <begin position="154"/>
        <end position="176"/>
    </location>
</feature>
<feature type="transmembrane region" description="Helical" evidence="2">
    <location>
        <begin position="6"/>
        <end position="29"/>
    </location>
</feature>
<dbReference type="InterPro" id="IPR038880">
    <property type="entry name" value="MJ0871-like"/>
</dbReference>
<dbReference type="PANTHER" id="PTHR38139">
    <property type="entry name" value="GATE DOMAIN-CONTAINING PROTEIN"/>
    <property type="match status" value="1"/>
</dbReference>
<keyword evidence="2" id="KW-0472">Membrane</keyword>
<feature type="transmembrane region" description="Helical" evidence="2">
    <location>
        <begin position="41"/>
        <end position="62"/>
    </location>
</feature>
<evidence type="ECO:0000313" key="4">
    <source>
        <dbReference type="Proteomes" id="UP000191931"/>
    </source>
</evidence>
<protein>
    <recommendedName>
        <fullName evidence="5">Nucleoside recognition domain protein</fullName>
    </recommendedName>
</protein>
<feature type="region of interest" description="Disordered" evidence="1">
    <location>
        <begin position="182"/>
        <end position="230"/>
    </location>
</feature>